<gene>
    <name evidence="2" type="ORF">FHL15_007571</name>
</gene>
<name>A0A553HUD3_9PEZI</name>
<evidence type="ECO:0000256" key="1">
    <source>
        <dbReference type="SAM" id="MobiDB-lite"/>
    </source>
</evidence>
<keyword evidence="3" id="KW-1185">Reference proteome</keyword>
<organism evidence="2 3">
    <name type="scientific">Xylaria flabelliformis</name>
    <dbReference type="NCBI Taxonomy" id="2512241"/>
    <lineage>
        <taxon>Eukaryota</taxon>
        <taxon>Fungi</taxon>
        <taxon>Dikarya</taxon>
        <taxon>Ascomycota</taxon>
        <taxon>Pezizomycotina</taxon>
        <taxon>Sordariomycetes</taxon>
        <taxon>Xylariomycetidae</taxon>
        <taxon>Xylariales</taxon>
        <taxon>Xylariaceae</taxon>
        <taxon>Xylaria</taxon>
    </lineage>
</organism>
<reference evidence="3" key="1">
    <citation type="submission" date="2019-06" db="EMBL/GenBank/DDBJ databases">
        <title>Draft genome sequence of the griseofulvin-producing fungus Xylaria cubensis strain G536.</title>
        <authorList>
            <person name="Mead M.E."/>
            <person name="Raja H.A."/>
            <person name="Steenwyk J.L."/>
            <person name="Knowles S.L."/>
            <person name="Oberlies N.H."/>
            <person name="Rokas A."/>
        </authorList>
    </citation>
    <scope>NUCLEOTIDE SEQUENCE [LARGE SCALE GENOMIC DNA]</scope>
    <source>
        <strain evidence="3">G536</strain>
    </source>
</reference>
<dbReference type="EMBL" id="VFLP01000044">
    <property type="protein sequence ID" value="TRX91566.1"/>
    <property type="molecule type" value="Genomic_DNA"/>
</dbReference>
<accession>A0A553HUD3</accession>
<feature type="region of interest" description="Disordered" evidence="1">
    <location>
        <begin position="1"/>
        <end position="22"/>
    </location>
</feature>
<dbReference type="AlphaFoldDB" id="A0A553HUD3"/>
<evidence type="ECO:0000313" key="2">
    <source>
        <dbReference type="EMBL" id="TRX91566.1"/>
    </source>
</evidence>
<evidence type="ECO:0000313" key="3">
    <source>
        <dbReference type="Proteomes" id="UP000319160"/>
    </source>
</evidence>
<dbReference type="STRING" id="2512241.A0A553HUD3"/>
<sequence>MDSNMDNPDPSSGEQNPDVVKKPVVVPEYQLRMSHGWTVTDGTYDPIPQDKRRKRDVPYPSYVNHTFRTRSALSSLQISRNAPIKAAALDIAFDHLWKCMPGAVRRYLHIASPNGPDLWSADEAAKDAMYKIMEEEVYQLPVYQGSTEMIYRFFADITKRPWIILPIWVEDEWGSDWIIVIWFSRALPEQPDYYNQLIAYGIIDSRRSPTPDSNGRHPPIQARLERIRFRLCEFWNKAGFNLENARIMEVFSSPMPLGEASSGERSFAIVKGLISQIIDWFTSGMEFDPQTTIKSMTQWVNPYQQRIELTGINAWVLMASLDYNARVTVEALLPNTRTEVACDGKKKFIYNYDLAGPFTEPPIASYDYNLPGNQDFKAPPGQTKPNNFWDYAD</sequence>
<dbReference type="Proteomes" id="UP000319160">
    <property type="component" value="Unassembled WGS sequence"/>
</dbReference>
<feature type="compositionally biased region" description="Polar residues" evidence="1">
    <location>
        <begin position="1"/>
        <end position="15"/>
    </location>
</feature>
<proteinExistence type="predicted"/>
<dbReference type="OrthoDB" id="5243545at2759"/>
<protein>
    <submittedName>
        <fullName evidence="2">Uncharacterized protein</fullName>
    </submittedName>
</protein>
<comment type="caution">
    <text evidence="2">The sequence shown here is derived from an EMBL/GenBank/DDBJ whole genome shotgun (WGS) entry which is preliminary data.</text>
</comment>